<dbReference type="Proteomes" id="UP000242818">
    <property type="component" value="Unassembled WGS sequence"/>
</dbReference>
<proteinExistence type="predicted"/>
<gene>
    <name evidence="1" type="ORF">GA0116948_11877</name>
</gene>
<protein>
    <submittedName>
        <fullName evidence="1">Uncharacterized protein</fullName>
    </submittedName>
</protein>
<dbReference type="STRING" id="1335309.GA0116948_11877"/>
<name>A0A1C4G0G8_9BACT</name>
<sequence length="32" mass="3811">METITCFDQLFLKSDLSQFLFFNQFCTIGFIL</sequence>
<keyword evidence="2" id="KW-1185">Reference proteome</keyword>
<organism evidence="1 2">
    <name type="scientific">Chitinophaga costaii</name>
    <dbReference type="NCBI Taxonomy" id="1335309"/>
    <lineage>
        <taxon>Bacteria</taxon>
        <taxon>Pseudomonadati</taxon>
        <taxon>Bacteroidota</taxon>
        <taxon>Chitinophagia</taxon>
        <taxon>Chitinophagales</taxon>
        <taxon>Chitinophagaceae</taxon>
        <taxon>Chitinophaga</taxon>
    </lineage>
</organism>
<evidence type="ECO:0000313" key="1">
    <source>
        <dbReference type="EMBL" id="SCC61251.1"/>
    </source>
</evidence>
<accession>A0A1C4G0G8</accession>
<evidence type="ECO:0000313" key="2">
    <source>
        <dbReference type="Proteomes" id="UP000242818"/>
    </source>
</evidence>
<dbReference type="AlphaFoldDB" id="A0A1C4G0G8"/>
<dbReference type="EMBL" id="FMAR01000018">
    <property type="protein sequence ID" value="SCC61251.1"/>
    <property type="molecule type" value="Genomic_DNA"/>
</dbReference>
<reference evidence="1 2" key="1">
    <citation type="submission" date="2016-08" db="EMBL/GenBank/DDBJ databases">
        <authorList>
            <person name="Seilhamer J.J."/>
        </authorList>
    </citation>
    <scope>NUCLEOTIDE SEQUENCE [LARGE SCALE GENOMIC DNA]</scope>
    <source>
        <strain evidence="1 2">A37T2</strain>
    </source>
</reference>